<evidence type="ECO:0000313" key="2">
    <source>
        <dbReference type="Proteomes" id="UP001500635"/>
    </source>
</evidence>
<dbReference type="InterPro" id="IPR001646">
    <property type="entry name" value="5peptide_repeat"/>
</dbReference>
<dbReference type="Gene3D" id="2.160.20.80">
    <property type="entry name" value="E3 ubiquitin-protein ligase SopA"/>
    <property type="match status" value="1"/>
</dbReference>
<evidence type="ECO:0000313" key="1">
    <source>
        <dbReference type="EMBL" id="GAA4391517.1"/>
    </source>
</evidence>
<dbReference type="Pfam" id="PF00805">
    <property type="entry name" value="Pentapeptide"/>
    <property type="match status" value="2"/>
</dbReference>
<sequence length="251" mass="26708">MIEIRNLSGVVIYTAQSATDVRAAVIEANLRGANLCGADLRGANLRGANLRGADLYGANLRGANLYGANLYGANLRGANLRGADLYGADLCEADLRGANLYGANLYGANLCEADLRGANLRGADLYGADLRGAKEIPALAAAQTVVAPESGSVEGWKKALDNRIVHLRIPKDAARSNATGRKCRASKAKVLAIFNADGSPAEEAFSRHDPRFRYEVGKTVKPDNGFDADRWNECASGIHFFVTRAEAEARQ</sequence>
<reference evidence="2" key="1">
    <citation type="journal article" date="2019" name="Int. J. Syst. Evol. Microbiol.">
        <title>The Global Catalogue of Microorganisms (GCM) 10K type strain sequencing project: providing services to taxonomists for standard genome sequencing and annotation.</title>
        <authorList>
            <consortium name="The Broad Institute Genomics Platform"/>
            <consortium name="The Broad Institute Genome Sequencing Center for Infectious Disease"/>
            <person name="Wu L."/>
            <person name="Ma J."/>
        </authorList>
    </citation>
    <scope>NUCLEOTIDE SEQUENCE [LARGE SCALE GENOMIC DNA]</scope>
    <source>
        <strain evidence="2">JCM 17688</strain>
    </source>
</reference>
<proteinExistence type="predicted"/>
<keyword evidence="2" id="KW-1185">Reference proteome</keyword>
<protein>
    <recommendedName>
        <fullName evidence="3">Pentapeptide repeat-containing protein</fullName>
    </recommendedName>
</protein>
<name>A0ABP8JIS6_9ACTN</name>
<comment type="caution">
    <text evidence="1">The sequence shown here is derived from an EMBL/GenBank/DDBJ whole genome shotgun (WGS) entry which is preliminary data.</text>
</comment>
<organism evidence="1 2">
    <name type="scientific">Tsukamurella soli</name>
    <dbReference type="NCBI Taxonomy" id="644556"/>
    <lineage>
        <taxon>Bacteria</taxon>
        <taxon>Bacillati</taxon>
        <taxon>Actinomycetota</taxon>
        <taxon>Actinomycetes</taxon>
        <taxon>Mycobacteriales</taxon>
        <taxon>Tsukamurellaceae</taxon>
        <taxon>Tsukamurella</taxon>
    </lineage>
</organism>
<gene>
    <name evidence="1" type="ORF">GCM10023147_20470</name>
</gene>
<dbReference type="Pfam" id="PF19062">
    <property type="entry name" value="DUF5758"/>
    <property type="match status" value="1"/>
</dbReference>
<dbReference type="Proteomes" id="UP001500635">
    <property type="component" value="Unassembled WGS sequence"/>
</dbReference>
<evidence type="ECO:0008006" key="3">
    <source>
        <dbReference type="Google" id="ProtNLM"/>
    </source>
</evidence>
<accession>A0ABP8JIS6</accession>
<dbReference type="SUPFAM" id="SSF141571">
    <property type="entry name" value="Pentapeptide repeat-like"/>
    <property type="match status" value="1"/>
</dbReference>
<dbReference type="PANTHER" id="PTHR14136">
    <property type="entry name" value="BTB_POZ DOMAIN-CONTAINING PROTEIN KCTD9"/>
    <property type="match status" value="1"/>
</dbReference>
<dbReference type="EMBL" id="BAABFR010000026">
    <property type="protein sequence ID" value="GAA4391517.1"/>
    <property type="molecule type" value="Genomic_DNA"/>
</dbReference>
<dbReference type="PANTHER" id="PTHR14136:SF17">
    <property type="entry name" value="BTB_POZ DOMAIN-CONTAINING PROTEIN KCTD9"/>
    <property type="match status" value="1"/>
</dbReference>
<dbReference type="InterPro" id="IPR043919">
    <property type="entry name" value="DUF5758"/>
</dbReference>
<dbReference type="InterPro" id="IPR051082">
    <property type="entry name" value="Pentapeptide-BTB/POZ_domain"/>
</dbReference>
<dbReference type="RefSeq" id="WP_344994712.1">
    <property type="nucleotide sequence ID" value="NZ_BAABFR010000026.1"/>
</dbReference>